<comment type="subcellular location">
    <subcellularLocation>
        <location evidence="1">Cytoplasm</location>
    </subcellularLocation>
</comment>
<gene>
    <name evidence="4" type="ORF">HPBE_LOCUS26171</name>
</gene>
<reference evidence="4 5" key="1">
    <citation type="submission" date="2018-11" db="EMBL/GenBank/DDBJ databases">
        <authorList>
            <consortium name="Pathogen Informatics"/>
        </authorList>
    </citation>
    <scope>NUCLEOTIDE SEQUENCE [LARGE SCALE GENOMIC DNA]</scope>
</reference>
<dbReference type="InterPro" id="IPR052386">
    <property type="entry name" value="GPSM"/>
</dbReference>
<dbReference type="InterPro" id="IPR019734">
    <property type="entry name" value="TPR_rpt"/>
</dbReference>
<name>A0A183GU02_HELPZ</name>
<dbReference type="Proteomes" id="UP000050761">
    <property type="component" value="Unassembled WGS sequence"/>
</dbReference>
<keyword evidence="3" id="KW-0677">Repeat</keyword>
<dbReference type="PANTHER" id="PTHR45954:SF1">
    <property type="entry name" value="LD33695P"/>
    <property type="match status" value="1"/>
</dbReference>
<dbReference type="Gene3D" id="1.25.40.10">
    <property type="entry name" value="Tetratricopeptide repeat domain"/>
    <property type="match status" value="1"/>
</dbReference>
<proteinExistence type="predicted"/>
<dbReference type="GO" id="GO:0005938">
    <property type="term" value="C:cell cortex"/>
    <property type="evidence" value="ECO:0007669"/>
    <property type="project" value="TreeGrafter"/>
</dbReference>
<dbReference type="EMBL" id="UZAH01039351">
    <property type="protein sequence ID" value="VDP56073.1"/>
    <property type="molecule type" value="Genomic_DNA"/>
</dbReference>
<protein>
    <submittedName>
        <fullName evidence="6">TPR_REGION domain-containing protein</fullName>
    </submittedName>
</protein>
<dbReference type="AlphaFoldDB" id="A0A183GU02"/>
<evidence type="ECO:0000313" key="5">
    <source>
        <dbReference type="Proteomes" id="UP000050761"/>
    </source>
</evidence>
<evidence type="ECO:0000313" key="6">
    <source>
        <dbReference type="WBParaSite" id="HPBE_0002617201-mRNA-1"/>
    </source>
</evidence>
<evidence type="ECO:0000256" key="2">
    <source>
        <dbReference type="ARBA" id="ARBA00022490"/>
    </source>
</evidence>
<evidence type="ECO:0000256" key="1">
    <source>
        <dbReference type="ARBA" id="ARBA00004496"/>
    </source>
</evidence>
<dbReference type="GO" id="GO:0001965">
    <property type="term" value="F:G-protein alpha-subunit binding"/>
    <property type="evidence" value="ECO:0007669"/>
    <property type="project" value="TreeGrafter"/>
</dbReference>
<dbReference type="SUPFAM" id="SSF48452">
    <property type="entry name" value="TPR-like"/>
    <property type="match status" value="1"/>
</dbReference>
<dbReference type="GO" id="GO:0000132">
    <property type="term" value="P:establishment of mitotic spindle orientation"/>
    <property type="evidence" value="ECO:0007669"/>
    <property type="project" value="TreeGrafter"/>
</dbReference>
<sequence length="230" mass="25539">MEQLDVAARLTCLDLAKEGERFCREGKFRDAIPLFLDALVLGTNDLSILSAIYCQLGNAYYSTNDMQKAFTYHCYDMMIAKLMDDQVGEAKACGNIGNVLKMQNLFTDAIVFTDRQLALAKQLEDKVSSILHFQKCMARALYNLGTIHHARAKVTGRINNMEVVSSFRSAGISRKLEDHLGTGRIYGCIGNVLHLLGDYKGAIDSHTKVCSNYFLVFFVFPLVLTSASVG</sequence>
<dbReference type="SMART" id="SM00028">
    <property type="entry name" value="TPR"/>
    <property type="match status" value="3"/>
</dbReference>
<dbReference type="InterPro" id="IPR011990">
    <property type="entry name" value="TPR-like_helical_dom_sf"/>
</dbReference>
<dbReference type="GO" id="GO:0005092">
    <property type="term" value="F:GDP-dissociation inhibitor activity"/>
    <property type="evidence" value="ECO:0007669"/>
    <property type="project" value="TreeGrafter"/>
</dbReference>
<dbReference type="OrthoDB" id="286233at2759"/>
<dbReference type="PANTHER" id="PTHR45954">
    <property type="entry name" value="LD33695P"/>
    <property type="match status" value="1"/>
</dbReference>
<evidence type="ECO:0000313" key="4">
    <source>
        <dbReference type="EMBL" id="VDP56073.1"/>
    </source>
</evidence>
<keyword evidence="2" id="KW-0963">Cytoplasm</keyword>
<accession>A0A183GU02</accession>
<organism evidence="5 6">
    <name type="scientific">Heligmosomoides polygyrus</name>
    <name type="common">Parasitic roundworm</name>
    <dbReference type="NCBI Taxonomy" id="6339"/>
    <lineage>
        <taxon>Eukaryota</taxon>
        <taxon>Metazoa</taxon>
        <taxon>Ecdysozoa</taxon>
        <taxon>Nematoda</taxon>
        <taxon>Chromadorea</taxon>
        <taxon>Rhabditida</taxon>
        <taxon>Rhabditina</taxon>
        <taxon>Rhabditomorpha</taxon>
        <taxon>Strongyloidea</taxon>
        <taxon>Heligmosomidae</taxon>
        <taxon>Heligmosomoides</taxon>
    </lineage>
</organism>
<keyword evidence="5" id="KW-1185">Reference proteome</keyword>
<evidence type="ECO:0000256" key="3">
    <source>
        <dbReference type="ARBA" id="ARBA00022737"/>
    </source>
</evidence>
<dbReference type="WBParaSite" id="HPBE_0002617201-mRNA-1">
    <property type="protein sequence ID" value="HPBE_0002617201-mRNA-1"/>
    <property type="gene ID" value="HPBE_0002617201"/>
</dbReference>
<reference evidence="6" key="2">
    <citation type="submission" date="2019-09" db="UniProtKB">
        <authorList>
            <consortium name="WormBaseParasite"/>
        </authorList>
    </citation>
    <scope>IDENTIFICATION</scope>
</reference>
<accession>A0A3P8IDX1</accession>